<reference evidence="1" key="1">
    <citation type="journal article" date="2014" name="Int. J. Syst. Evol. Microbiol.">
        <title>Complete genome sequence of Corynebacterium casei LMG S-19264T (=DSM 44701T), isolated from a smear-ripened cheese.</title>
        <authorList>
            <consortium name="US DOE Joint Genome Institute (JGI-PGF)"/>
            <person name="Walter F."/>
            <person name="Albersmeier A."/>
            <person name="Kalinowski J."/>
            <person name="Ruckert C."/>
        </authorList>
    </citation>
    <scope>NUCLEOTIDE SEQUENCE</scope>
    <source>
        <strain evidence="1">NBRC 112290</strain>
    </source>
</reference>
<dbReference type="InterPro" id="IPR003719">
    <property type="entry name" value="Phenazine_PhzF-like"/>
</dbReference>
<keyword evidence="2" id="KW-1185">Reference proteome</keyword>
<sequence>MRNLTAAKGVSRDRVEMFSTRLRHMWAVVNGPIASARVRAGSTLATMPTTRPFRQVDVFGARPFAGNPLAVVHDAVGLTDEQMADVSAWTNLSECTFLLPPTDPGADYRVRIFAGRRELPFAGHPTLGTAAAWLDAGGSPAVAGRVVQECGVGLVTVREIAEGAGGEGRDGDGAGAGGAAADAVALAFEAPSLLRSGTPETDERDAVVRTLGLEADADAVLEVRWIDNGPGWIGVLLRDADAVLAVRPEPARDGVERSIGVVGLRAEALDGEPRVEIRALIVDGEGGLVEDPVTGSLNASAAQWLIDTGRVSAPFTAAQGRMVGHDGRVSITRDAGGALWVGGAAVVAIRGEIGV</sequence>
<dbReference type="PANTHER" id="PTHR13774">
    <property type="entry name" value="PHENAZINE BIOSYNTHESIS PROTEIN"/>
    <property type="match status" value="1"/>
</dbReference>
<dbReference type="NCBIfam" id="TIGR00654">
    <property type="entry name" value="PhzF_family"/>
    <property type="match status" value="1"/>
</dbReference>
<organism evidence="1 2">
    <name type="scientific">Litorihabitans aurantiacus</name>
    <dbReference type="NCBI Taxonomy" id="1930061"/>
    <lineage>
        <taxon>Bacteria</taxon>
        <taxon>Bacillati</taxon>
        <taxon>Actinomycetota</taxon>
        <taxon>Actinomycetes</taxon>
        <taxon>Micrococcales</taxon>
        <taxon>Beutenbergiaceae</taxon>
        <taxon>Litorihabitans</taxon>
    </lineage>
</organism>
<evidence type="ECO:0000313" key="1">
    <source>
        <dbReference type="EMBL" id="GMA32934.1"/>
    </source>
</evidence>
<dbReference type="GO" id="GO:0005737">
    <property type="term" value="C:cytoplasm"/>
    <property type="evidence" value="ECO:0007669"/>
    <property type="project" value="TreeGrafter"/>
</dbReference>
<dbReference type="Proteomes" id="UP001157161">
    <property type="component" value="Unassembled WGS sequence"/>
</dbReference>
<dbReference type="PANTHER" id="PTHR13774:SF32">
    <property type="entry name" value="ANTISENSE-ENHANCING SEQUENCE 1"/>
    <property type="match status" value="1"/>
</dbReference>
<dbReference type="EMBL" id="BSUM01000001">
    <property type="protein sequence ID" value="GMA32934.1"/>
    <property type="molecule type" value="Genomic_DNA"/>
</dbReference>
<dbReference type="Gene3D" id="3.10.310.10">
    <property type="entry name" value="Diaminopimelate Epimerase, Chain A, domain 1"/>
    <property type="match status" value="2"/>
</dbReference>
<gene>
    <name evidence="1" type="primary">phzC</name>
    <name evidence="1" type="ORF">GCM10025875_29260</name>
</gene>
<name>A0AA38CUN4_9MICO</name>
<comment type="caution">
    <text evidence="1">The sequence shown here is derived from an EMBL/GenBank/DDBJ whole genome shotgun (WGS) entry which is preliminary data.</text>
</comment>
<reference evidence="1" key="2">
    <citation type="submission" date="2023-02" db="EMBL/GenBank/DDBJ databases">
        <authorList>
            <person name="Sun Q."/>
            <person name="Mori K."/>
        </authorList>
    </citation>
    <scope>NUCLEOTIDE SEQUENCE</scope>
    <source>
        <strain evidence="1">NBRC 112290</strain>
    </source>
</reference>
<accession>A0AA38CUN4</accession>
<dbReference type="SUPFAM" id="SSF54506">
    <property type="entry name" value="Diaminopimelate epimerase-like"/>
    <property type="match status" value="1"/>
</dbReference>
<evidence type="ECO:0000313" key="2">
    <source>
        <dbReference type="Proteomes" id="UP001157161"/>
    </source>
</evidence>
<proteinExistence type="predicted"/>
<dbReference type="AlphaFoldDB" id="A0AA38CUN4"/>
<dbReference type="Pfam" id="PF02567">
    <property type="entry name" value="PhzC-PhzF"/>
    <property type="match status" value="1"/>
</dbReference>
<dbReference type="GO" id="GO:0016853">
    <property type="term" value="F:isomerase activity"/>
    <property type="evidence" value="ECO:0007669"/>
    <property type="project" value="TreeGrafter"/>
</dbReference>
<protein>
    <submittedName>
        <fullName evidence="1">Phenazine biosynthesis protein PhzF</fullName>
    </submittedName>
</protein>